<name>A0A0F9CA28_9ZZZZ</name>
<comment type="caution">
    <text evidence="3">The sequence shown here is derived from an EMBL/GenBank/DDBJ whole genome shotgun (WGS) entry which is preliminary data.</text>
</comment>
<evidence type="ECO:0000256" key="2">
    <source>
        <dbReference type="SAM" id="MobiDB-lite"/>
    </source>
</evidence>
<gene>
    <name evidence="3" type="ORF">LCGC14_2427930</name>
</gene>
<protein>
    <submittedName>
        <fullName evidence="3">Uncharacterized protein</fullName>
    </submittedName>
</protein>
<evidence type="ECO:0000313" key="3">
    <source>
        <dbReference type="EMBL" id="KKL23187.1"/>
    </source>
</evidence>
<evidence type="ECO:0000256" key="1">
    <source>
        <dbReference type="SAM" id="Coils"/>
    </source>
</evidence>
<reference evidence="3" key="1">
    <citation type="journal article" date="2015" name="Nature">
        <title>Complex archaea that bridge the gap between prokaryotes and eukaryotes.</title>
        <authorList>
            <person name="Spang A."/>
            <person name="Saw J.H."/>
            <person name="Jorgensen S.L."/>
            <person name="Zaremba-Niedzwiedzka K."/>
            <person name="Martijn J."/>
            <person name="Lind A.E."/>
            <person name="van Eijk R."/>
            <person name="Schleper C."/>
            <person name="Guy L."/>
            <person name="Ettema T.J."/>
        </authorList>
    </citation>
    <scope>NUCLEOTIDE SEQUENCE</scope>
</reference>
<feature type="coiled-coil region" evidence="1">
    <location>
        <begin position="175"/>
        <end position="202"/>
    </location>
</feature>
<dbReference type="EMBL" id="LAZR01037068">
    <property type="protein sequence ID" value="KKL23187.1"/>
    <property type="molecule type" value="Genomic_DNA"/>
</dbReference>
<sequence>ITAAAQAKIWEAVTKQGWDAAHKIAKDTGIKQKGAWEATTNERYGSRKSESWLPADWHEGLETSSIDNLESEVARAKADLEDKIAQQAVDRSGHEELKARADKSSDASAAVDAARQELESANAARRKLPDIPEQGPDFSHETECPLCGGTVHFTLEGDNISLHAEAPPSVAPAVVDARQADIKKADERMAEARNEVFTHERAYRDAQMAKDALAGADQGTGGTMTPEDINTAREDVRIAEQRLGAFKRKADAERYARAIAANQVIASVLAPDGLRKTILARAIDKFNDDYLARFCDIAKWPSIKLKSDLNFTVNGRIFGLCCESEQYCARRVMQLALAKIEKAPMVVIDRADVLDEIGRNSLFTLLHKLQIPALVAMTMNRIESVPDLQVIGVGRSYWLEDGQCTALVTDKAA</sequence>
<feature type="non-terminal residue" evidence="3">
    <location>
        <position position="1"/>
    </location>
</feature>
<dbReference type="AlphaFoldDB" id="A0A0F9CA28"/>
<keyword evidence="1" id="KW-0175">Coiled coil</keyword>
<proteinExistence type="predicted"/>
<organism evidence="3">
    <name type="scientific">marine sediment metagenome</name>
    <dbReference type="NCBI Taxonomy" id="412755"/>
    <lineage>
        <taxon>unclassified sequences</taxon>
        <taxon>metagenomes</taxon>
        <taxon>ecological metagenomes</taxon>
    </lineage>
</organism>
<accession>A0A0F9CA28</accession>
<feature type="region of interest" description="Disordered" evidence="2">
    <location>
        <begin position="87"/>
        <end position="138"/>
    </location>
</feature>
<feature type="compositionally biased region" description="Basic and acidic residues" evidence="2">
    <location>
        <begin position="91"/>
        <end position="105"/>
    </location>
</feature>